<name>A0A081CP70_PSEA2</name>
<dbReference type="PANTHER" id="PTHR46188">
    <property type="entry name" value="BOLA-LIKE PROTEIN 3"/>
    <property type="match status" value="1"/>
</dbReference>
<dbReference type="HOGENOM" id="CLU_109462_0_1_1"/>
<dbReference type="InterPro" id="IPR036065">
    <property type="entry name" value="BolA-like_sf"/>
</dbReference>
<evidence type="ECO:0000313" key="3">
    <source>
        <dbReference type="EMBL" id="GAK68466.1"/>
    </source>
</evidence>
<dbReference type="GeneID" id="26307513"/>
<dbReference type="AlphaFoldDB" id="A0A081CP70"/>
<dbReference type="SUPFAM" id="SSF82657">
    <property type="entry name" value="BolA-like"/>
    <property type="match status" value="1"/>
</dbReference>
<dbReference type="Pfam" id="PF01722">
    <property type="entry name" value="BolA"/>
    <property type="match status" value="1"/>
</dbReference>
<organism evidence="3 4">
    <name type="scientific">Pseudozyma antarctica</name>
    <name type="common">Yeast</name>
    <name type="synonym">Candida antarctica</name>
    <dbReference type="NCBI Taxonomy" id="84753"/>
    <lineage>
        <taxon>Eukaryota</taxon>
        <taxon>Fungi</taxon>
        <taxon>Dikarya</taxon>
        <taxon>Basidiomycota</taxon>
        <taxon>Ustilaginomycotina</taxon>
        <taxon>Ustilaginomycetes</taxon>
        <taxon>Ustilaginales</taxon>
        <taxon>Ustilaginaceae</taxon>
        <taxon>Moesziomyces</taxon>
    </lineage>
</organism>
<comment type="similarity">
    <text evidence="1 2">Belongs to the BolA/IbaG family.</text>
</comment>
<dbReference type="GO" id="GO:0005759">
    <property type="term" value="C:mitochondrial matrix"/>
    <property type="evidence" value="ECO:0007669"/>
    <property type="project" value="TreeGrafter"/>
</dbReference>
<dbReference type="RefSeq" id="XP_014653337.1">
    <property type="nucleotide sequence ID" value="XM_014797851.1"/>
</dbReference>
<dbReference type="InterPro" id="IPR052275">
    <property type="entry name" value="Mt_Fe-S_assembly_factor"/>
</dbReference>
<dbReference type="Gene3D" id="3.30.300.90">
    <property type="entry name" value="BolA-like"/>
    <property type="match status" value="1"/>
</dbReference>
<dbReference type="OrthoDB" id="203381at2759"/>
<protein>
    <submittedName>
        <fullName evidence="3">Bola-like protein</fullName>
    </submittedName>
</protein>
<evidence type="ECO:0000313" key="4">
    <source>
        <dbReference type="Proteomes" id="UP000053758"/>
    </source>
</evidence>
<dbReference type="EMBL" id="DF830171">
    <property type="protein sequence ID" value="GAK68466.1"/>
    <property type="molecule type" value="Genomic_DNA"/>
</dbReference>
<reference evidence="4" key="1">
    <citation type="journal article" date="2014" name="Genome Announc.">
        <title>Draft Genome Sequence of the Yeast Pseudozyma antarctica Type Strain JCM10317, a Producer of the Glycolipid Biosurfactants, Mannosylerythritol Lipids.</title>
        <authorList>
            <person name="Saika A."/>
            <person name="Koike H."/>
            <person name="Hori T."/>
            <person name="Fukuoka T."/>
            <person name="Sato S."/>
            <person name="Habe H."/>
            <person name="Kitamoto D."/>
            <person name="Morita T."/>
        </authorList>
    </citation>
    <scope>NUCLEOTIDE SEQUENCE [LARGE SCALE GENOMIC DNA]</scope>
    <source>
        <strain evidence="4">JCM 10317</strain>
    </source>
</reference>
<evidence type="ECO:0000256" key="2">
    <source>
        <dbReference type="RuleBase" id="RU003860"/>
    </source>
</evidence>
<dbReference type="InterPro" id="IPR002634">
    <property type="entry name" value="BolA"/>
</dbReference>
<gene>
    <name evidence="3" type="ORF">PAN0_104d6724</name>
</gene>
<keyword evidence="4" id="KW-1185">Reference proteome</keyword>
<dbReference type="Proteomes" id="UP000053758">
    <property type="component" value="Unassembled WGS sequence"/>
</dbReference>
<dbReference type="PANTHER" id="PTHR46188:SF1">
    <property type="entry name" value="BOLA-LIKE PROTEIN 3"/>
    <property type="match status" value="1"/>
</dbReference>
<proteinExistence type="inferred from homology"/>
<evidence type="ECO:0000256" key="1">
    <source>
        <dbReference type="ARBA" id="ARBA00005578"/>
    </source>
</evidence>
<sequence length="112" mass="12280">MSSIRSVLRTTARASLPSSRTFSTTPLRLNTAAASATDGEQMIRTILTDRFQPSVLKVQDVSGGCGSFYAIQLSSKKFNGLSTVKAHRLVNEQLKDVIKDIHGLQLRTMPEE</sequence>
<accession>A0A081CP70</accession>